<protein>
    <submittedName>
        <fullName evidence="1">Uncharacterized protein</fullName>
    </submittedName>
</protein>
<dbReference type="Gene3D" id="1.10.3230.20">
    <property type="entry name" value="P22 tail accessory factor (Gp4)"/>
    <property type="match status" value="1"/>
</dbReference>
<accession>A0A545TSX7</accession>
<sequence length="135" mass="15030">MTTARDTVQGALELLRVLDIEDGDMQAYQAEKGLKQFNDMMHGFVGAGADVGWADLALTDELPLPREHHEHVRYVLAVRLAPGYSALLTPEVAKQAQDSLKILQAAYRRVGTLRPDRALQNRLSRYSSGWNIKNG</sequence>
<dbReference type="Proteomes" id="UP000315252">
    <property type="component" value="Unassembled WGS sequence"/>
</dbReference>
<gene>
    <name evidence="1" type="ORF">FKG95_08990</name>
</gene>
<evidence type="ECO:0000313" key="1">
    <source>
        <dbReference type="EMBL" id="TQV80320.1"/>
    </source>
</evidence>
<reference evidence="1 2" key="1">
    <citation type="submission" date="2019-06" db="EMBL/GenBank/DDBJ databases">
        <title>Whole genome sequence for Rhodospirillaceae sp. R148.</title>
        <authorList>
            <person name="Wang G."/>
        </authorList>
    </citation>
    <scope>NUCLEOTIDE SEQUENCE [LARGE SCALE GENOMIC DNA]</scope>
    <source>
        <strain evidence="1 2">R148</strain>
    </source>
</reference>
<dbReference type="AlphaFoldDB" id="A0A545TSX7"/>
<dbReference type="InterPro" id="IPR038258">
    <property type="entry name" value="Gp4_sf"/>
</dbReference>
<organism evidence="1 2">
    <name type="scientific">Denitrobaculum tricleocarpae</name>
    <dbReference type="NCBI Taxonomy" id="2591009"/>
    <lineage>
        <taxon>Bacteria</taxon>
        <taxon>Pseudomonadati</taxon>
        <taxon>Pseudomonadota</taxon>
        <taxon>Alphaproteobacteria</taxon>
        <taxon>Rhodospirillales</taxon>
        <taxon>Rhodospirillaceae</taxon>
        <taxon>Denitrobaculum</taxon>
    </lineage>
</organism>
<keyword evidence="2" id="KW-1185">Reference proteome</keyword>
<dbReference type="EMBL" id="VHSH01000003">
    <property type="protein sequence ID" value="TQV80320.1"/>
    <property type="molecule type" value="Genomic_DNA"/>
</dbReference>
<name>A0A545TSX7_9PROT</name>
<dbReference type="RefSeq" id="WP_142896033.1">
    <property type="nucleotide sequence ID" value="NZ_ML660054.1"/>
</dbReference>
<proteinExistence type="predicted"/>
<comment type="caution">
    <text evidence="1">The sequence shown here is derived from an EMBL/GenBank/DDBJ whole genome shotgun (WGS) entry which is preliminary data.</text>
</comment>
<evidence type="ECO:0000313" key="2">
    <source>
        <dbReference type="Proteomes" id="UP000315252"/>
    </source>
</evidence>